<dbReference type="InterPro" id="IPR000160">
    <property type="entry name" value="GGDEF_dom"/>
</dbReference>
<dbReference type="InterPro" id="IPR035919">
    <property type="entry name" value="EAL_sf"/>
</dbReference>
<dbReference type="Gene3D" id="3.20.20.450">
    <property type="entry name" value="EAL domain"/>
    <property type="match status" value="1"/>
</dbReference>
<dbReference type="NCBIfam" id="TIGR00254">
    <property type="entry name" value="GGDEF"/>
    <property type="match status" value="1"/>
</dbReference>
<accession>A0ABY2CZL2</accession>
<dbReference type="EMBL" id="SMDA01000002">
    <property type="protein sequence ID" value="TCW32873.1"/>
    <property type="molecule type" value="Genomic_DNA"/>
</dbReference>
<feature type="transmembrane region" description="Helical" evidence="1">
    <location>
        <begin position="270"/>
        <end position="289"/>
    </location>
</feature>
<reference evidence="4 5" key="1">
    <citation type="submission" date="2019-03" db="EMBL/GenBank/DDBJ databases">
        <title>Genomic Encyclopedia of Type Strains, Phase IV (KMG-IV): sequencing the most valuable type-strain genomes for metagenomic binning, comparative biology and taxonomic classification.</title>
        <authorList>
            <person name="Goeker M."/>
        </authorList>
    </citation>
    <scope>NUCLEOTIDE SEQUENCE [LARGE SCALE GENOMIC DNA]</scope>
    <source>
        <strain evidence="4 5">DSM 18507</strain>
    </source>
</reference>
<dbReference type="PROSITE" id="PS50887">
    <property type="entry name" value="GGDEF"/>
    <property type="match status" value="1"/>
</dbReference>
<dbReference type="InterPro" id="IPR029016">
    <property type="entry name" value="GAF-like_dom_sf"/>
</dbReference>
<organism evidence="4 5">
    <name type="scientific">Gulbenkiania mobilis</name>
    <dbReference type="NCBI Taxonomy" id="397457"/>
    <lineage>
        <taxon>Bacteria</taxon>
        <taxon>Pseudomonadati</taxon>
        <taxon>Pseudomonadota</taxon>
        <taxon>Betaproteobacteria</taxon>
        <taxon>Neisseriales</taxon>
        <taxon>Chromobacteriaceae</taxon>
        <taxon>Gulbenkiania</taxon>
    </lineage>
</organism>
<gene>
    <name evidence="4" type="ORF">EV669_102172</name>
</gene>
<dbReference type="SUPFAM" id="SSF55073">
    <property type="entry name" value="Nucleotide cyclase"/>
    <property type="match status" value="1"/>
</dbReference>
<proteinExistence type="predicted"/>
<dbReference type="Pfam" id="PF00990">
    <property type="entry name" value="GGDEF"/>
    <property type="match status" value="1"/>
</dbReference>
<dbReference type="InterPro" id="IPR052155">
    <property type="entry name" value="Biofilm_reg_signaling"/>
</dbReference>
<protein>
    <submittedName>
        <fullName evidence="4">Diguanylate cyclase (GGDEF)-like protein</fullName>
    </submittedName>
</protein>
<dbReference type="InterPro" id="IPR001633">
    <property type="entry name" value="EAL_dom"/>
</dbReference>
<dbReference type="InterPro" id="IPR007892">
    <property type="entry name" value="CHASE4"/>
</dbReference>
<evidence type="ECO:0000313" key="5">
    <source>
        <dbReference type="Proteomes" id="UP000294801"/>
    </source>
</evidence>
<dbReference type="SMART" id="SM00052">
    <property type="entry name" value="EAL"/>
    <property type="match status" value="1"/>
</dbReference>
<keyword evidence="1" id="KW-1133">Transmembrane helix</keyword>
<dbReference type="PANTHER" id="PTHR44757:SF2">
    <property type="entry name" value="BIOFILM ARCHITECTURE MAINTENANCE PROTEIN MBAA"/>
    <property type="match status" value="1"/>
</dbReference>
<dbReference type="RefSeq" id="WP_132097902.1">
    <property type="nucleotide sequence ID" value="NZ_SMDA01000002.1"/>
</dbReference>
<evidence type="ECO:0000259" key="3">
    <source>
        <dbReference type="PROSITE" id="PS50887"/>
    </source>
</evidence>
<dbReference type="PANTHER" id="PTHR44757">
    <property type="entry name" value="DIGUANYLATE CYCLASE DGCP"/>
    <property type="match status" value="1"/>
</dbReference>
<dbReference type="Gene3D" id="3.30.450.40">
    <property type="match status" value="1"/>
</dbReference>
<keyword evidence="1" id="KW-0472">Membrane</keyword>
<dbReference type="SUPFAM" id="SSF141868">
    <property type="entry name" value="EAL domain-like"/>
    <property type="match status" value="1"/>
</dbReference>
<sequence length="925" mass="103252">MISAALSRLARPFGHPLVLAGLLIVLGLAGSWVVVREAVHQSNQAFRQQTASLLDHGLLHLRDTLSASAAEYAVWNDMYAATLGPAPDFRWLRENFNGSIQRNLKIQLGLVVDAEGRGLYAVHDGAIVEYPQELLRLTPMQWQTLFRMARRYDAMGKDGFPTTLIRQRTVDPITRQPRVRILMLAILPVVPETDDRPAPAEARYLLFAREIDPNILSDLMRDHQLTSLELSFGPGRPGLERTVLRGLNNETVGYLDWTLPLPGTALMQFLAPRLAVLGAAMLALALLIVRVASRLRERQQATFRRLAAQGQALRQLVAQRREDGAQMEGYLQALAQMLADTLQASRVSVWRHYPENKRLLCLAGYDHDAGRAFSQATLAESEHLSYVEILQTQRFLASVDAQNDERLLSLRAYLREHGVHSLLDASVMLAGQHSGLICVETRLPRDAWYPDEINFVCSTADVVALVLESGARVEAEGELYRHHYYDRVTGLPNRTRLLMELEELTTQGDTEKPFGCLICALEGMANINDLYGRERGDRMIMGLCERLESLAERGELVARLADNRFCLVVLGDDEDAILHRVNRVVDELNLPIEQGNGLLSPRVNAGCALYPSDSEAPLRLLEHAELALHTAREQQGGVWVRFREEMSLQWSRRHQLLNDLRQAISGHGLYLAYQPYVHAQTAAVRGAEALLRWQHPQQGTIPPSEFIPLAEDSGLIVPIGEWVLREACHQAALWRRQLRPDFMISVNVSLLQLEDMHFASLVESVLDSTGLPPSALELEVTETLALRQSPQIETNLALLKTLGVRMAIDDFGTGYASFSYLRRFPVSKIKIDKQFLDQVPTNPHDASIARMIITMSHALGAEVTGEGVENEAQLAFLAEAGCHYVQGYLLSRPLDVSTMTHYLTVHAHRSQRQGGPTVNGSVASM</sequence>
<dbReference type="InterPro" id="IPR029787">
    <property type="entry name" value="Nucleotide_cyclase"/>
</dbReference>
<keyword evidence="1" id="KW-0812">Transmembrane</keyword>
<dbReference type="InterPro" id="IPR043128">
    <property type="entry name" value="Rev_trsase/Diguanyl_cyclase"/>
</dbReference>
<dbReference type="InterPro" id="IPR003018">
    <property type="entry name" value="GAF"/>
</dbReference>
<comment type="caution">
    <text evidence="4">The sequence shown here is derived from an EMBL/GenBank/DDBJ whole genome shotgun (WGS) entry which is preliminary data.</text>
</comment>
<keyword evidence="5" id="KW-1185">Reference proteome</keyword>
<dbReference type="CDD" id="cd01948">
    <property type="entry name" value="EAL"/>
    <property type="match status" value="1"/>
</dbReference>
<evidence type="ECO:0000313" key="4">
    <source>
        <dbReference type="EMBL" id="TCW32873.1"/>
    </source>
</evidence>
<feature type="domain" description="GGDEF" evidence="3">
    <location>
        <begin position="512"/>
        <end position="645"/>
    </location>
</feature>
<evidence type="ECO:0000256" key="1">
    <source>
        <dbReference type="SAM" id="Phobius"/>
    </source>
</evidence>
<dbReference type="SMART" id="SM00065">
    <property type="entry name" value="GAF"/>
    <property type="match status" value="1"/>
</dbReference>
<dbReference type="Proteomes" id="UP000294801">
    <property type="component" value="Unassembled WGS sequence"/>
</dbReference>
<dbReference type="Pfam" id="PF01590">
    <property type="entry name" value="GAF"/>
    <property type="match status" value="1"/>
</dbReference>
<dbReference type="Pfam" id="PF05228">
    <property type="entry name" value="CHASE4"/>
    <property type="match status" value="1"/>
</dbReference>
<dbReference type="PROSITE" id="PS50883">
    <property type="entry name" value="EAL"/>
    <property type="match status" value="1"/>
</dbReference>
<dbReference type="SMART" id="SM00267">
    <property type="entry name" value="GGDEF"/>
    <property type="match status" value="1"/>
</dbReference>
<dbReference type="SUPFAM" id="SSF55781">
    <property type="entry name" value="GAF domain-like"/>
    <property type="match status" value="1"/>
</dbReference>
<feature type="domain" description="EAL" evidence="2">
    <location>
        <begin position="653"/>
        <end position="907"/>
    </location>
</feature>
<name>A0ABY2CZL2_GULMO</name>
<evidence type="ECO:0000259" key="2">
    <source>
        <dbReference type="PROSITE" id="PS50883"/>
    </source>
</evidence>
<dbReference type="CDD" id="cd01949">
    <property type="entry name" value="GGDEF"/>
    <property type="match status" value="1"/>
</dbReference>
<dbReference type="Pfam" id="PF00563">
    <property type="entry name" value="EAL"/>
    <property type="match status" value="1"/>
</dbReference>
<dbReference type="Gene3D" id="3.30.70.270">
    <property type="match status" value="1"/>
</dbReference>